<comment type="function">
    <text evidence="1">Plays a role in determining ER morphology.</text>
</comment>
<dbReference type="GO" id="GO:0008270">
    <property type="term" value="F:zinc ion binding"/>
    <property type="evidence" value="ECO:0007669"/>
    <property type="project" value="UniProtKB-KW"/>
</dbReference>
<dbReference type="GO" id="GO:0098826">
    <property type="term" value="C:endoplasmic reticulum tubular network membrane"/>
    <property type="evidence" value="ECO:0007669"/>
    <property type="project" value="UniProtKB-UniRule"/>
</dbReference>
<dbReference type="OMA" id="ILFKWAL"/>
<comment type="similarity">
    <text evidence="1">Belongs to the lunapark family.</text>
</comment>
<dbReference type="Pfam" id="PF10058">
    <property type="entry name" value="Zn_ribbon_10"/>
    <property type="match status" value="1"/>
</dbReference>
<reference evidence="4 5" key="1">
    <citation type="journal article" date="2004" name="Nature">
        <title>Genome evolution in yeasts.</title>
        <authorList>
            <consortium name="Genolevures"/>
            <person name="Dujon B."/>
            <person name="Sherman D."/>
            <person name="Fischer G."/>
            <person name="Durrens P."/>
            <person name="Casaregola S."/>
            <person name="Lafontaine I."/>
            <person name="de Montigny J."/>
            <person name="Marck C."/>
            <person name="Neuveglise C."/>
            <person name="Talla E."/>
            <person name="Goffard N."/>
            <person name="Frangeul L."/>
            <person name="Aigle M."/>
            <person name="Anthouard V."/>
            <person name="Babour A."/>
            <person name="Barbe V."/>
            <person name="Barnay S."/>
            <person name="Blanchin S."/>
            <person name="Beckerich J.M."/>
            <person name="Beyne E."/>
            <person name="Bleykasten C."/>
            <person name="Boisrame A."/>
            <person name="Boyer J."/>
            <person name="Cattolico L."/>
            <person name="Confanioleri F."/>
            <person name="de Daruvar A."/>
            <person name="Despons L."/>
            <person name="Fabre E."/>
            <person name="Fairhead C."/>
            <person name="Ferry-Dumazet H."/>
            <person name="Groppi A."/>
            <person name="Hantraye F."/>
            <person name="Hennequin C."/>
            <person name="Jauniaux N."/>
            <person name="Joyet P."/>
            <person name="Kachouri R."/>
            <person name="Kerrest A."/>
            <person name="Koszul R."/>
            <person name="Lemaire M."/>
            <person name="Lesur I."/>
            <person name="Ma L."/>
            <person name="Muller H."/>
            <person name="Nicaud J.M."/>
            <person name="Nikolski M."/>
            <person name="Oztas S."/>
            <person name="Ozier-Kalogeropoulos O."/>
            <person name="Pellenz S."/>
            <person name="Potier S."/>
            <person name="Richard G.F."/>
            <person name="Straub M.L."/>
            <person name="Suleau A."/>
            <person name="Swennene D."/>
            <person name="Tekaia F."/>
            <person name="Wesolowski-Louvel M."/>
            <person name="Westhof E."/>
            <person name="Wirth B."/>
            <person name="Zeniou-Meyer M."/>
            <person name="Zivanovic I."/>
            <person name="Bolotin-Fukuhara M."/>
            <person name="Thierry A."/>
            <person name="Bouchier C."/>
            <person name="Caudron B."/>
            <person name="Scarpelli C."/>
            <person name="Gaillardin C."/>
            <person name="Weissenbach J."/>
            <person name="Wincker P."/>
            <person name="Souciet J.L."/>
        </authorList>
    </citation>
    <scope>NUCLEOTIDE SEQUENCE [LARGE SCALE GENOMIC DNA]</scope>
    <source>
        <strain evidence="5">ATCC 36239 / CBS 767 / BCRC 21394 / JCM 1990 / NBRC 0083 / IGC 2968</strain>
    </source>
</reference>
<dbReference type="GO" id="GO:1903373">
    <property type="term" value="P:positive regulation of endoplasmic reticulum tubular network organization"/>
    <property type="evidence" value="ECO:0007669"/>
    <property type="project" value="UniProtKB-UniRule"/>
</dbReference>
<dbReference type="GeneID" id="2901642"/>
<evidence type="ECO:0000256" key="1">
    <source>
        <dbReference type="RuleBase" id="RU367073"/>
    </source>
</evidence>
<dbReference type="AlphaFoldDB" id="Q6BSN8"/>
<dbReference type="STRING" id="284592.Q6BSN8"/>
<dbReference type="Proteomes" id="UP000000599">
    <property type="component" value="Chromosome D"/>
</dbReference>
<dbReference type="GO" id="GO:0071788">
    <property type="term" value="P:endoplasmic reticulum tubular network maintenance"/>
    <property type="evidence" value="ECO:0007669"/>
    <property type="project" value="UniProtKB-UniRule"/>
</dbReference>
<proteinExistence type="inferred from homology"/>
<dbReference type="EMBL" id="CR382136">
    <property type="protein sequence ID" value="CAG86926.2"/>
    <property type="molecule type" value="Genomic_DNA"/>
</dbReference>
<dbReference type="InParanoid" id="Q6BSN8"/>
<evidence type="ECO:0000313" key="4">
    <source>
        <dbReference type="EMBL" id="CAG86926.2"/>
    </source>
</evidence>
<comment type="domain">
    <text evidence="1">The C4-type zinc finger motif is necessary both for its ER three-way tubular junction localization and formation.</text>
</comment>
<name>Q6BSN8_DEBHA</name>
<keyword evidence="1" id="KW-1133">Transmembrane helix</keyword>
<protein>
    <recommendedName>
        <fullName evidence="1">Endoplasmic reticulum junction formation protein lunapark</fullName>
    </recommendedName>
</protein>
<gene>
    <name evidence="4" type="ordered locus">DEHA2D07392g</name>
</gene>
<sequence>MGVFGIFKSKGFDPDTFEKELTQLTRQISNTQSQIYSLKGKSKRWVFSLSKIFLTTYALILVYIYQKVPRSPIARNKIVNFIESQSNDQLMVLVGFPVVGYLIVYLINSIFRLSVGRREKRLQTLKKKHSLKIEELKKITNFNTTNELLNKYGNQDVRKKSKDETGNKATAEKQVGASRQINSANAQQQQQQQQIIKRLQSLQENPPVQKPRTFQDRVLDFIVGSDNNEAIENRYALICKQCLTHNGLAPPGSTNPFKVSYICPNCGFLNGETEIEETTTPIETEELESNKATPLAVDRALHRPSIDDVMDKPSPDPVSGEPILIDPKDTHSSSFNRSTNESPLKDS</sequence>
<keyword evidence="1" id="KW-0256">Endoplasmic reticulum</keyword>
<keyword evidence="1" id="KW-0862">Zinc</keyword>
<evidence type="ECO:0000313" key="5">
    <source>
        <dbReference type="Proteomes" id="UP000000599"/>
    </source>
</evidence>
<dbReference type="FunCoup" id="Q6BSN8">
    <property type="interactions" value="28"/>
</dbReference>
<feature type="region of interest" description="Disordered" evidence="2">
    <location>
        <begin position="297"/>
        <end position="347"/>
    </location>
</feature>
<dbReference type="VEuPathDB" id="FungiDB:DEHA2D07392g"/>
<dbReference type="HOGENOM" id="CLU_043850_1_0_1"/>
<evidence type="ECO:0000259" key="3">
    <source>
        <dbReference type="Pfam" id="PF10058"/>
    </source>
</evidence>
<feature type="compositionally biased region" description="Low complexity" evidence="2">
    <location>
        <begin position="177"/>
        <end position="189"/>
    </location>
</feature>
<feature type="compositionally biased region" description="Basic and acidic residues" evidence="2">
    <location>
        <begin position="156"/>
        <end position="166"/>
    </location>
</feature>
<dbReference type="PANTHER" id="PTHR22166:SF12">
    <property type="entry name" value="ENDOPLASMIC RETICULUM JUNCTION FORMATION PROTEIN LUNAPARK"/>
    <property type="match status" value="1"/>
</dbReference>
<feature type="transmembrane region" description="Helical" evidence="1">
    <location>
        <begin position="90"/>
        <end position="111"/>
    </location>
</feature>
<dbReference type="KEGG" id="dha:DEHA2D07392g"/>
<feature type="compositionally biased region" description="Basic and acidic residues" evidence="2">
    <location>
        <begin position="299"/>
        <end position="314"/>
    </location>
</feature>
<keyword evidence="1" id="KW-0479">Metal-binding</keyword>
<keyword evidence="1" id="KW-0812">Transmembrane</keyword>
<comment type="subcellular location">
    <subcellularLocation>
        <location evidence="1">Endoplasmic reticulum membrane</location>
        <topology evidence="1">Multi-pass membrane protein</topology>
    </subcellularLocation>
</comment>
<keyword evidence="1" id="KW-0472">Membrane</keyword>
<dbReference type="RefSeq" id="XP_458782.2">
    <property type="nucleotide sequence ID" value="XM_458782.1"/>
</dbReference>
<keyword evidence="5" id="KW-1185">Reference proteome</keyword>
<keyword evidence="1" id="KW-0863">Zinc-finger</keyword>
<dbReference type="InterPro" id="IPR040115">
    <property type="entry name" value="Lnp"/>
</dbReference>
<dbReference type="OrthoDB" id="1725934at2759"/>
<organism evidence="4 5">
    <name type="scientific">Debaryomyces hansenii (strain ATCC 36239 / CBS 767 / BCRC 21394 / JCM 1990 / NBRC 0083 / IGC 2968)</name>
    <name type="common">Yeast</name>
    <name type="synonym">Torulaspora hansenii</name>
    <dbReference type="NCBI Taxonomy" id="284592"/>
    <lineage>
        <taxon>Eukaryota</taxon>
        <taxon>Fungi</taxon>
        <taxon>Dikarya</taxon>
        <taxon>Ascomycota</taxon>
        <taxon>Saccharomycotina</taxon>
        <taxon>Pichiomycetes</taxon>
        <taxon>Debaryomycetaceae</taxon>
        <taxon>Debaryomyces</taxon>
    </lineage>
</organism>
<evidence type="ECO:0000256" key="2">
    <source>
        <dbReference type="SAM" id="MobiDB-lite"/>
    </source>
</evidence>
<feature type="region of interest" description="Disordered" evidence="2">
    <location>
        <begin position="153"/>
        <end position="189"/>
    </location>
</feature>
<accession>Q6BSN8</accession>
<feature type="transmembrane region" description="Helical" evidence="1">
    <location>
        <begin position="45"/>
        <end position="65"/>
    </location>
</feature>
<dbReference type="InterPro" id="IPR019273">
    <property type="entry name" value="Lunapark_Znf"/>
</dbReference>
<feature type="domain" description="Lunapark zinc ribbon" evidence="3">
    <location>
        <begin position="214"/>
        <end position="270"/>
    </location>
</feature>
<dbReference type="eggNOG" id="KOG2846">
    <property type="taxonomic scope" value="Eukaryota"/>
</dbReference>
<dbReference type="PANTHER" id="PTHR22166">
    <property type="entry name" value="ENDOPLASMIC RETICULUM JUNCTION FORMATION PROTEIN LUNAPARK"/>
    <property type="match status" value="1"/>
</dbReference>
<feature type="compositionally biased region" description="Polar residues" evidence="2">
    <location>
        <begin position="332"/>
        <end position="347"/>
    </location>
</feature>